<proteinExistence type="predicted"/>
<reference evidence="1" key="1">
    <citation type="journal article" date="2019" name="MBio">
        <title>Virus Genomes from Deep Sea Sediments Expand the Ocean Megavirome and Support Independent Origins of Viral Gigantism.</title>
        <authorList>
            <person name="Backstrom D."/>
            <person name="Yutin N."/>
            <person name="Jorgensen S.L."/>
            <person name="Dharamshi J."/>
            <person name="Homa F."/>
            <person name="Zaremba-Niedwiedzka K."/>
            <person name="Spang A."/>
            <person name="Wolf Y.I."/>
            <person name="Koonin E.V."/>
            <person name="Ettema T.J."/>
        </authorList>
    </citation>
    <scope>NUCLEOTIDE SEQUENCE</scope>
</reference>
<accession>A0A481Z1C3</accession>
<protein>
    <submittedName>
        <fullName evidence="1">Uncharacterized protein</fullName>
    </submittedName>
</protein>
<organism evidence="1">
    <name type="scientific">Pithovirus LCPAC001</name>
    <dbReference type="NCBI Taxonomy" id="2506585"/>
    <lineage>
        <taxon>Viruses</taxon>
        <taxon>Pithoviruses</taxon>
    </lineage>
</organism>
<evidence type="ECO:0000313" key="1">
    <source>
        <dbReference type="EMBL" id="QBK89502.1"/>
    </source>
</evidence>
<dbReference type="EMBL" id="MK500427">
    <property type="protein sequence ID" value="QBK89502.1"/>
    <property type="molecule type" value="Genomic_DNA"/>
</dbReference>
<sequence>MSYKRDFGVYNKSLAIVENDTSKYKLSDRVISNIKFILRELQKFKTPIAYSFEGMSDDSVRMEWWNRKTIVKNTRGLYLDVFSDNIIITLVHGVSISSEVFIKFSSQTLIEDIVKNIENLSIK</sequence>
<name>A0A481Z1C3_9VIRU</name>
<gene>
    <name evidence="1" type="ORF">LCPAC001_00120</name>
</gene>